<dbReference type="Pfam" id="PF04715">
    <property type="entry name" value="Anth_synt_I_N"/>
    <property type="match status" value="1"/>
</dbReference>
<dbReference type="EMBL" id="SJPQ01000001">
    <property type="protein sequence ID" value="TWT89910.1"/>
    <property type="molecule type" value="Genomic_DNA"/>
</dbReference>
<dbReference type="InterPro" id="IPR005801">
    <property type="entry name" value="ADC_synthase"/>
</dbReference>
<dbReference type="PANTHER" id="PTHR11236">
    <property type="entry name" value="AMINOBENZOATE/ANTHRANILATE SYNTHASE"/>
    <property type="match status" value="1"/>
</dbReference>
<organism evidence="3 4">
    <name type="scientific">Pseudobythopirellula maris</name>
    <dbReference type="NCBI Taxonomy" id="2527991"/>
    <lineage>
        <taxon>Bacteria</taxon>
        <taxon>Pseudomonadati</taxon>
        <taxon>Planctomycetota</taxon>
        <taxon>Planctomycetia</taxon>
        <taxon>Pirellulales</taxon>
        <taxon>Lacipirellulaceae</taxon>
        <taxon>Pseudobythopirellula</taxon>
    </lineage>
</organism>
<dbReference type="GO" id="GO:0046820">
    <property type="term" value="F:4-amino-4-deoxychorismate synthase activity"/>
    <property type="evidence" value="ECO:0007669"/>
    <property type="project" value="UniProtKB-EC"/>
</dbReference>
<proteinExistence type="predicted"/>
<evidence type="ECO:0000259" key="1">
    <source>
        <dbReference type="Pfam" id="PF00425"/>
    </source>
</evidence>
<protein>
    <submittedName>
        <fullName evidence="3">Aminodeoxychorismate synthase component 1</fullName>
        <ecNumber evidence="3">2.6.1.85</ecNumber>
    </submittedName>
</protein>
<evidence type="ECO:0000313" key="4">
    <source>
        <dbReference type="Proteomes" id="UP000315440"/>
    </source>
</evidence>
<keyword evidence="3" id="KW-0032">Aminotransferase</keyword>
<dbReference type="PANTHER" id="PTHR11236:SF50">
    <property type="entry name" value="AMINODEOXYCHORISMATE SYNTHASE COMPONENT 1"/>
    <property type="match status" value="1"/>
</dbReference>
<gene>
    <name evidence="3" type="primary">pabB</name>
    <name evidence="3" type="ORF">Mal64_02920</name>
</gene>
<dbReference type="InterPro" id="IPR006805">
    <property type="entry name" value="Anth_synth_I_N"/>
</dbReference>
<reference evidence="3 4" key="1">
    <citation type="submission" date="2019-02" db="EMBL/GenBank/DDBJ databases">
        <title>Deep-cultivation of Planctomycetes and their phenomic and genomic characterization uncovers novel biology.</title>
        <authorList>
            <person name="Wiegand S."/>
            <person name="Jogler M."/>
            <person name="Boedeker C."/>
            <person name="Pinto D."/>
            <person name="Vollmers J."/>
            <person name="Rivas-Marin E."/>
            <person name="Kohn T."/>
            <person name="Peeters S.H."/>
            <person name="Heuer A."/>
            <person name="Rast P."/>
            <person name="Oberbeckmann S."/>
            <person name="Bunk B."/>
            <person name="Jeske O."/>
            <person name="Meyerdierks A."/>
            <person name="Storesund J.E."/>
            <person name="Kallscheuer N."/>
            <person name="Luecker S."/>
            <person name="Lage O.M."/>
            <person name="Pohl T."/>
            <person name="Merkel B.J."/>
            <person name="Hornburger P."/>
            <person name="Mueller R.-W."/>
            <person name="Bruemmer F."/>
            <person name="Labrenz M."/>
            <person name="Spormann A.M."/>
            <person name="Op Den Camp H."/>
            <person name="Overmann J."/>
            <person name="Amann R."/>
            <person name="Jetten M.S.M."/>
            <person name="Mascher T."/>
            <person name="Medema M.H."/>
            <person name="Devos D.P."/>
            <person name="Kaster A.-K."/>
            <person name="Ovreas L."/>
            <person name="Rohde M."/>
            <person name="Galperin M.Y."/>
            <person name="Jogler C."/>
        </authorList>
    </citation>
    <scope>NUCLEOTIDE SEQUENCE [LARGE SCALE GENOMIC DNA]</scope>
    <source>
        <strain evidence="3 4">Mal64</strain>
    </source>
</reference>
<keyword evidence="3" id="KW-0808">Transferase</keyword>
<name>A0A5C5ZRI6_9BACT</name>
<dbReference type="OrthoDB" id="9803598at2"/>
<dbReference type="EC" id="2.6.1.85" evidence="3"/>
<evidence type="ECO:0000259" key="2">
    <source>
        <dbReference type="Pfam" id="PF04715"/>
    </source>
</evidence>
<dbReference type="InterPro" id="IPR019999">
    <property type="entry name" value="Anth_synth_I-like"/>
</dbReference>
<accession>A0A5C5ZRI6</accession>
<dbReference type="AlphaFoldDB" id="A0A5C5ZRI6"/>
<dbReference type="Gene3D" id="3.60.120.10">
    <property type="entry name" value="Anthranilate synthase"/>
    <property type="match status" value="1"/>
</dbReference>
<keyword evidence="4" id="KW-1185">Reference proteome</keyword>
<comment type="caution">
    <text evidence="3">The sequence shown here is derived from an EMBL/GenBank/DDBJ whole genome shotgun (WGS) entry which is preliminary data.</text>
</comment>
<dbReference type="Proteomes" id="UP000315440">
    <property type="component" value="Unassembled WGS sequence"/>
</dbReference>
<evidence type="ECO:0000313" key="3">
    <source>
        <dbReference type="EMBL" id="TWT89910.1"/>
    </source>
</evidence>
<feature type="domain" description="Anthranilate synthase component I N-terminal" evidence="2">
    <location>
        <begin position="20"/>
        <end position="147"/>
    </location>
</feature>
<dbReference type="Pfam" id="PF00425">
    <property type="entry name" value="Chorismate_bind"/>
    <property type="match status" value="1"/>
</dbReference>
<dbReference type="InterPro" id="IPR015890">
    <property type="entry name" value="Chorismate_C"/>
</dbReference>
<dbReference type="SUPFAM" id="SSF56322">
    <property type="entry name" value="ADC synthase"/>
    <property type="match status" value="1"/>
</dbReference>
<sequence length="473" mass="51941">MRYDSWAMSHAVAQELDSALQPCDVLRAFGSLPGLVFFDSAAQGETARYSFVAADPYEWSTLGAADADRHGARWLAALERRLAEQRCETIAGLPPWQGGAAGLLGYDLGRAFERIPKARWNEFQTPAAAVGQYDVVLAFDHQRQRAWIISQGAPEKTPGARRRRARRRLEQFLGLLKRGPQATAAHAAPRELHVEQLAPCYETPADGVLSNFSRDGYLAAVRRAVDHIHAGDVFQVNLSQRLLKRAPSESPVDVYLSLRERNPAPMAGYLDGGDWQLMSASPERFVRVGERQVEARPIKGTRPRGSNDAADERLANELRSSEKDRAENVMIVDLMRNDLSRVCTDESVEVPVLWGVERFAHVQHLVSVVTGELRAGQGALDLVRAAFPGGSVTGAPKIRSCELIAELEPTARGAYCGSLFYHGFDGAMDSSILIRTVTRTKGWLQAPVGGGVVADSDPQAEYEETWHKASGLF</sequence>
<dbReference type="PRINTS" id="PR00095">
    <property type="entry name" value="ANTSNTHASEI"/>
</dbReference>
<dbReference type="GO" id="GO:0000162">
    <property type="term" value="P:L-tryptophan biosynthetic process"/>
    <property type="evidence" value="ECO:0007669"/>
    <property type="project" value="TreeGrafter"/>
</dbReference>
<feature type="domain" description="Chorismate-utilising enzyme C-terminal" evidence="1">
    <location>
        <begin position="214"/>
        <end position="468"/>
    </location>
</feature>